<evidence type="ECO:0000313" key="2">
    <source>
        <dbReference type="EMBL" id="KAK4460913.1"/>
    </source>
</evidence>
<accession>A0AAV9HKQ9</accession>
<dbReference type="Proteomes" id="UP001321749">
    <property type="component" value="Unassembled WGS sequence"/>
</dbReference>
<dbReference type="AlphaFoldDB" id="A0AAV9HKQ9"/>
<keyword evidence="3" id="KW-1185">Reference proteome</keyword>
<sequence length="393" mass="42868">MDSDRIRDHNEDEVIFLSSCSSTGIASMVPHAASNLEAGKVNESYNTAHADTAASSLRSTPSTIDLTGNSTVALSRVSNKGQRKRSFSAAGLDSSYLPKGPVDCPKFIIIHLNVLVDGRAGITHTIRRVFERVIPDMRPPAAVDIIAAFATTPILSTILRMLTNGRITSQETSACEQEYMRIWDQEALPMISNYTDVKDFLRAARANGVTTMVQADFLHKALALINDDEIIALVDTFVDTRSAYINTHKAGGIVSLDNTNIMKAYAHDWARRKQAAGFDEVQVPEGNDLIDSSQVMVLSCTAYGLRSANIVQAKACWVKKSEGVRPHNVKIDLMVDSLAELGKMLFTPRIQKAAPQLPMDEEPILESIEVEDGNVGESLEEGCRGEDTPDCGK</sequence>
<feature type="compositionally biased region" description="Acidic residues" evidence="1">
    <location>
        <begin position="370"/>
        <end position="380"/>
    </location>
</feature>
<reference evidence="2" key="1">
    <citation type="journal article" date="2023" name="Mol. Phylogenet. Evol.">
        <title>Genome-scale phylogeny and comparative genomics of the fungal order Sordariales.</title>
        <authorList>
            <person name="Hensen N."/>
            <person name="Bonometti L."/>
            <person name="Westerberg I."/>
            <person name="Brannstrom I.O."/>
            <person name="Guillou S."/>
            <person name="Cros-Aarteil S."/>
            <person name="Calhoun S."/>
            <person name="Haridas S."/>
            <person name="Kuo A."/>
            <person name="Mondo S."/>
            <person name="Pangilinan J."/>
            <person name="Riley R."/>
            <person name="LaButti K."/>
            <person name="Andreopoulos B."/>
            <person name="Lipzen A."/>
            <person name="Chen C."/>
            <person name="Yan M."/>
            <person name="Daum C."/>
            <person name="Ng V."/>
            <person name="Clum A."/>
            <person name="Steindorff A."/>
            <person name="Ohm R.A."/>
            <person name="Martin F."/>
            <person name="Silar P."/>
            <person name="Natvig D.O."/>
            <person name="Lalanne C."/>
            <person name="Gautier V."/>
            <person name="Ament-Velasquez S.L."/>
            <person name="Kruys A."/>
            <person name="Hutchinson M.I."/>
            <person name="Powell A.J."/>
            <person name="Barry K."/>
            <person name="Miller A.N."/>
            <person name="Grigoriev I.V."/>
            <person name="Debuchy R."/>
            <person name="Gladieux P."/>
            <person name="Hiltunen Thoren M."/>
            <person name="Johannesson H."/>
        </authorList>
    </citation>
    <scope>NUCLEOTIDE SEQUENCE</scope>
    <source>
        <strain evidence="2">PSN324</strain>
    </source>
</reference>
<feature type="region of interest" description="Disordered" evidence="1">
    <location>
        <begin position="370"/>
        <end position="393"/>
    </location>
</feature>
<gene>
    <name evidence="2" type="ORF">QBC42DRAFT_331347</name>
</gene>
<dbReference type="EMBL" id="MU865002">
    <property type="protein sequence ID" value="KAK4460913.1"/>
    <property type="molecule type" value="Genomic_DNA"/>
</dbReference>
<proteinExistence type="predicted"/>
<protein>
    <submittedName>
        <fullName evidence="2">Uncharacterized protein</fullName>
    </submittedName>
</protein>
<name>A0AAV9HKQ9_9PEZI</name>
<evidence type="ECO:0000313" key="3">
    <source>
        <dbReference type="Proteomes" id="UP001321749"/>
    </source>
</evidence>
<comment type="caution">
    <text evidence="2">The sequence shown here is derived from an EMBL/GenBank/DDBJ whole genome shotgun (WGS) entry which is preliminary data.</text>
</comment>
<organism evidence="2 3">
    <name type="scientific">Cladorrhinum samala</name>
    <dbReference type="NCBI Taxonomy" id="585594"/>
    <lineage>
        <taxon>Eukaryota</taxon>
        <taxon>Fungi</taxon>
        <taxon>Dikarya</taxon>
        <taxon>Ascomycota</taxon>
        <taxon>Pezizomycotina</taxon>
        <taxon>Sordariomycetes</taxon>
        <taxon>Sordariomycetidae</taxon>
        <taxon>Sordariales</taxon>
        <taxon>Podosporaceae</taxon>
        <taxon>Cladorrhinum</taxon>
    </lineage>
</organism>
<evidence type="ECO:0000256" key="1">
    <source>
        <dbReference type="SAM" id="MobiDB-lite"/>
    </source>
</evidence>
<feature type="compositionally biased region" description="Basic and acidic residues" evidence="1">
    <location>
        <begin position="381"/>
        <end position="393"/>
    </location>
</feature>
<reference evidence="2" key="2">
    <citation type="submission" date="2023-06" db="EMBL/GenBank/DDBJ databases">
        <authorList>
            <consortium name="Lawrence Berkeley National Laboratory"/>
            <person name="Mondo S.J."/>
            <person name="Hensen N."/>
            <person name="Bonometti L."/>
            <person name="Westerberg I."/>
            <person name="Brannstrom I.O."/>
            <person name="Guillou S."/>
            <person name="Cros-Aarteil S."/>
            <person name="Calhoun S."/>
            <person name="Haridas S."/>
            <person name="Kuo A."/>
            <person name="Pangilinan J."/>
            <person name="Riley R."/>
            <person name="Labutti K."/>
            <person name="Andreopoulos B."/>
            <person name="Lipzen A."/>
            <person name="Chen C."/>
            <person name="Yanf M."/>
            <person name="Daum C."/>
            <person name="Ng V."/>
            <person name="Clum A."/>
            <person name="Steindorff A."/>
            <person name="Ohm R."/>
            <person name="Martin F."/>
            <person name="Silar P."/>
            <person name="Natvig D."/>
            <person name="Lalanne C."/>
            <person name="Gautier V."/>
            <person name="Ament-Velasquez S.L."/>
            <person name="Kruys A."/>
            <person name="Hutchinson M.I."/>
            <person name="Powell A.J."/>
            <person name="Barry K."/>
            <person name="Miller A.N."/>
            <person name="Grigoriev I.V."/>
            <person name="Debuchy R."/>
            <person name="Gladieux P."/>
            <person name="Thoren M.H."/>
            <person name="Johannesson H."/>
        </authorList>
    </citation>
    <scope>NUCLEOTIDE SEQUENCE</scope>
    <source>
        <strain evidence="2">PSN324</strain>
    </source>
</reference>